<dbReference type="PANTHER" id="PTHR42695:SF5">
    <property type="entry name" value="GLUTAMINE AMIDOTRANSFERASE YLR126C-RELATED"/>
    <property type="match status" value="1"/>
</dbReference>
<dbReference type="EMBL" id="FNZI01000002">
    <property type="protein sequence ID" value="SEJ17580.1"/>
    <property type="molecule type" value="Genomic_DNA"/>
</dbReference>
<proteinExistence type="predicted"/>
<dbReference type="AlphaFoldDB" id="A0A1H6WXR5"/>
<dbReference type="OrthoDB" id="5196541at2"/>
<dbReference type="SUPFAM" id="SSF52317">
    <property type="entry name" value="Class I glutamine amidotransferase-like"/>
    <property type="match status" value="1"/>
</dbReference>
<dbReference type="InterPro" id="IPR017926">
    <property type="entry name" value="GATASE"/>
</dbReference>
<dbReference type="InterPro" id="IPR044992">
    <property type="entry name" value="ChyE-like"/>
</dbReference>
<dbReference type="STRING" id="1043493.SAMN05421637_1049"/>
<dbReference type="Proteomes" id="UP000183315">
    <property type="component" value="Unassembled WGS sequence"/>
</dbReference>
<gene>
    <name evidence="2" type="ORF">SAMN05421637_1049</name>
</gene>
<sequence length="230" mass="23955">MRCVAIRHVAFEDLGIWEAEIAAHGYEVVYLDAGVDDLAPFLSADLGVVLGGPIGVGDVDDYPTLAEESALLASRVRSGLPTLAVCLGAQLLAHALGGRVEPGEPEVGWGGIDLAPEAAGTPLRHLAGAPVLHWHGDRIVPPSGAAVLASTAATPCQAFVHGSALALQFHPEVDAERIERWLIGHTGELRALGISPRGLRERSREVGDDAAVAGILMIREWLRGGDGSAA</sequence>
<dbReference type="Gene3D" id="3.40.50.880">
    <property type="match status" value="1"/>
</dbReference>
<dbReference type="CDD" id="cd01741">
    <property type="entry name" value="GATase1_1"/>
    <property type="match status" value="1"/>
</dbReference>
<dbReference type="PROSITE" id="PS51273">
    <property type="entry name" value="GATASE_TYPE_1"/>
    <property type="match status" value="1"/>
</dbReference>
<reference evidence="3" key="1">
    <citation type="submission" date="2016-10" db="EMBL/GenBank/DDBJ databases">
        <authorList>
            <person name="Varghese N."/>
        </authorList>
    </citation>
    <scope>NUCLEOTIDE SEQUENCE [LARGE SCALE GENOMIC DNA]</scope>
    <source>
        <strain evidence="3">DSM 24868</strain>
    </source>
</reference>
<keyword evidence="3" id="KW-1185">Reference proteome</keyword>
<dbReference type="InterPro" id="IPR029062">
    <property type="entry name" value="Class_I_gatase-like"/>
</dbReference>
<evidence type="ECO:0000259" key="1">
    <source>
        <dbReference type="Pfam" id="PF00117"/>
    </source>
</evidence>
<dbReference type="RefSeq" id="WP_042213064.1">
    <property type="nucleotide sequence ID" value="NZ_BBLU01000003.1"/>
</dbReference>
<evidence type="ECO:0000313" key="2">
    <source>
        <dbReference type="EMBL" id="SEJ17580.1"/>
    </source>
</evidence>
<dbReference type="eggNOG" id="COG0518">
    <property type="taxonomic scope" value="Bacteria"/>
</dbReference>
<dbReference type="PANTHER" id="PTHR42695">
    <property type="entry name" value="GLUTAMINE AMIDOTRANSFERASE YLR126C-RELATED"/>
    <property type="match status" value="1"/>
</dbReference>
<protein>
    <submittedName>
        <fullName evidence="2">GMP synthase (Glutamine-hydrolysing)</fullName>
    </submittedName>
</protein>
<evidence type="ECO:0000313" key="3">
    <source>
        <dbReference type="Proteomes" id="UP000183315"/>
    </source>
</evidence>
<dbReference type="NCBIfam" id="NF005458">
    <property type="entry name" value="PRK07053.1"/>
    <property type="match status" value="1"/>
</dbReference>
<accession>A0A1H6WXR5</accession>
<feature type="domain" description="Glutamine amidotransferase" evidence="1">
    <location>
        <begin position="27"/>
        <end position="176"/>
    </location>
</feature>
<dbReference type="GO" id="GO:0005829">
    <property type="term" value="C:cytosol"/>
    <property type="evidence" value="ECO:0007669"/>
    <property type="project" value="TreeGrafter"/>
</dbReference>
<dbReference type="Pfam" id="PF00117">
    <property type="entry name" value="GATase"/>
    <property type="match status" value="1"/>
</dbReference>
<name>A0A1H6WXR5_9MICO</name>
<organism evidence="2 3">
    <name type="scientific">Demequina mangrovi</name>
    <dbReference type="NCBI Taxonomy" id="1043493"/>
    <lineage>
        <taxon>Bacteria</taxon>
        <taxon>Bacillati</taxon>
        <taxon>Actinomycetota</taxon>
        <taxon>Actinomycetes</taxon>
        <taxon>Micrococcales</taxon>
        <taxon>Demequinaceae</taxon>
        <taxon>Demequina</taxon>
    </lineage>
</organism>